<organism evidence="1 2">
    <name type="scientific">Rhodanobacter denitrificans</name>
    <dbReference type="NCBI Taxonomy" id="666685"/>
    <lineage>
        <taxon>Bacteria</taxon>
        <taxon>Pseudomonadati</taxon>
        <taxon>Pseudomonadota</taxon>
        <taxon>Gammaproteobacteria</taxon>
        <taxon>Lysobacterales</taxon>
        <taxon>Rhodanobacteraceae</taxon>
        <taxon>Rhodanobacter</taxon>
    </lineage>
</organism>
<dbReference type="InterPro" id="IPR021505">
    <property type="entry name" value="Phage_B3_Orf6"/>
</dbReference>
<gene>
    <name evidence="1" type="ORF">R2APBS1_2816</name>
</gene>
<proteinExistence type="predicted"/>
<evidence type="ECO:0008006" key="3">
    <source>
        <dbReference type="Google" id="ProtNLM"/>
    </source>
</evidence>
<dbReference type="RefSeq" id="WP_015448364.1">
    <property type="nucleotide sequence ID" value="NC_020541.1"/>
</dbReference>
<reference evidence="1 2" key="1">
    <citation type="submission" date="2012-04" db="EMBL/GenBank/DDBJ databases">
        <title>Complete genome of Rhodanobacter sp. 2APBS1.</title>
        <authorList>
            <consortium name="US DOE Joint Genome Institute"/>
            <person name="Huntemann M."/>
            <person name="Wei C.-L."/>
            <person name="Han J."/>
            <person name="Detter J.C."/>
            <person name="Han C."/>
            <person name="Tapia R."/>
            <person name="Munk A.C.C."/>
            <person name="Chen A."/>
            <person name="Krypides N."/>
            <person name="Mavromatis K."/>
            <person name="Markowitz V."/>
            <person name="Szeto E."/>
            <person name="Ivanova N."/>
            <person name="Mikhailova N."/>
            <person name="Ovchinnikova G."/>
            <person name="Pagani I."/>
            <person name="Pati A."/>
            <person name="Goodwin L."/>
            <person name="Peters L."/>
            <person name="Pitluck S."/>
            <person name="Woyke T."/>
            <person name="Prakash O."/>
            <person name="Elkins J."/>
            <person name="Brown S."/>
            <person name="Palumbo A."/>
            <person name="Hemme C."/>
            <person name="Zhou J."/>
            <person name="Watson D."/>
            <person name="Jardine P."/>
            <person name="Kostka J."/>
            <person name="Green S."/>
        </authorList>
    </citation>
    <scope>NUCLEOTIDE SEQUENCE [LARGE SCALE GENOMIC DNA]</scope>
    <source>
        <strain evidence="1 2">2APBS1</strain>
    </source>
</reference>
<keyword evidence="2" id="KW-1185">Reference proteome</keyword>
<name>M4NG71_9GAMM</name>
<dbReference type="EMBL" id="CP003470">
    <property type="protein sequence ID" value="AGG89894.1"/>
    <property type="molecule type" value="Genomic_DNA"/>
</dbReference>
<dbReference type="OrthoDB" id="7554786at2"/>
<dbReference type="Proteomes" id="UP000011859">
    <property type="component" value="Chromosome"/>
</dbReference>
<evidence type="ECO:0000313" key="1">
    <source>
        <dbReference type="EMBL" id="AGG89894.1"/>
    </source>
</evidence>
<evidence type="ECO:0000313" key="2">
    <source>
        <dbReference type="Proteomes" id="UP000011859"/>
    </source>
</evidence>
<accession>M4NG71</accession>
<protein>
    <recommendedName>
        <fullName evidence="3">Sulfate transporter</fullName>
    </recommendedName>
</protein>
<sequence>MTADNTIPAGHRRDARGALWAESQIKPIDRTRDELVRELWAKAEAVNKALREFKLAAFADIEAFVDLSANEYGVSLGGNKGNVQLLSFDGELRVQRAIAERIVFDERLQAAKKLIDECLTEWTKGARPEIALLVQDAFRVDSAGNIRTGNVLALKRLAIEDERWLRAMEAIGDAVQVVGSKSYIRFYRRQPNGRYQALSLDLSGV</sequence>
<dbReference type="STRING" id="666685.R2APBS1_2816"/>
<dbReference type="HOGENOM" id="CLU_086570_1_0_6"/>
<dbReference type="AlphaFoldDB" id="M4NG71"/>
<dbReference type="eggNOG" id="ENOG502ZBJ1">
    <property type="taxonomic scope" value="Bacteria"/>
</dbReference>
<dbReference type="Pfam" id="PF11363">
    <property type="entry name" value="DUF3164"/>
    <property type="match status" value="1"/>
</dbReference>
<dbReference type="KEGG" id="rhd:R2APBS1_2816"/>